<dbReference type="PANTHER" id="PTHR43298">
    <property type="entry name" value="MULTIDRUG RESISTANCE PROTEIN NORM-RELATED"/>
    <property type="match status" value="1"/>
</dbReference>
<evidence type="ECO:0000256" key="4">
    <source>
        <dbReference type="ARBA" id="ARBA00022448"/>
    </source>
</evidence>
<comment type="function">
    <text evidence="1">Multidrug efflux pump.</text>
</comment>
<dbReference type="EMBL" id="JAJDKQ010000006">
    <property type="protein sequence ID" value="MCB8561367.1"/>
    <property type="molecule type" value="Genomic_DNA"/>
</dbReference>
<feature type="transmembrane region" description="Helical" evidence="6">
    <location>
        <begin position="143"/>
        <end position="163"/>
    </location>
</feature>
<keyword evidence="4" id="KW-0813">Transport</keyword>
<dbReference type="GO" id="GO:0042910">
    <property type="term" value="F:xenobiotic transmembrane transporter activity"/>
    <property type="evidence" value="ECO:0007669"/>
    <property type="project" value="InterPro"/>
</dbReference>
<sequence length="202" mass="23780">MKKRLDLFSFNKEDFKIDFICIKENLKVGLPMAFFQSLLAISFLIVQSALNSLGSQEVAAYTAAYKIDSLMMQMLAGFGTAMSTYTAQNYGQHAFERIKEGSKSMLVITITLSIVVTIMAHLFNKQFMMLFVSKKEIEVIHLGMNYISFTSWFYFVLYCSFCFNRFRGNFYSFNSRYFRSYGEMFRYLFFSLSFRLYRHDIY</sequence>
<protein>
    <recommendedName>
        <fullName evidence="3">Probable multidrug resistance protein NorM</fullName>
    </recommendedName>
    <alternativeName>
        <fullName evidence="5">Multidrug-efflux transporter</fullName>
    </alternativeName>
</protein>
<dbReference type="GO" id="GO:0005886">
    <property type="term" value="C:plasma membrane"/>
    <property type="evidence" value="ECO:0007669"/>
    <property type="project" value="TreeGrafter"/>
</dbReference>
<proteinExistence type="inferred from homology"/>
<name>A0AAW4VGF7_9FIRM</name>
<accession>A0AAW4VGF7</accession>
<evidence type="ECO:0000256" key="3">
    <source>
        <dbReference type="ARBA" id="ARBA00020268"/>
    </source>
</evidence>
<dbReference type="Proteomes" id="UP001197827">
    <property type="component" value="Unassembled WGS sequence"/>
</dbReference>
<reference evidence="7" key="1">
    <citation type="submission" date="2021-10" db="EMBL/GenBank/DDBJ databases">
        <title>Collection of gut derived symbiotic bacterial strains cultured from healthy donors.</title>
        <authorList>
            <person name="Lin H."/>
            <person name="Littmann E."/>
            <person name="Kohout C."/>
            <person name="Pamer E.G."/>
        </authorList>
    </citation>
    <scope>NUCLEOTIDE SEQUENCE</scope>
    <source>
        <strain evidence="7">DFI.5.2</strain>
    </source>
</reference>
<feature type="transmembrane region" description="Helical" evidence="6">
    <location>
        <begin position="28"/>
        <end position="50"/>
    </location>
</feature>
<feature type="transmembrane region" description="Helical" evidence="6">
    <location>
        <begin position="70"/>
        <end position="91"/>
    </location>
</feature>
<gene>
    <name evidence="7" type="ORF">LJD74_04975</name>
</gene>
<dbReference type="RefSeq" id="WP_227408429.1">
    <property type="nucleotide sequence ID" value="NZ_JAJDKQ010000006.1"/>
</dbReference>
<comment type="caution">
    <text evidence="7">The sequence shown here is derived from an EMBL/GenBank/DDBJ whole genome shotgun (WGS) entry which is preliminary data.</text>
</comment>
<evidence type="ECO:0000313" key="7">
    <source>
        <dbReference type="EMBL" id="MCB8561367.1"/>
    </source>
</evidence>
<evidence type="ECO:0000256" key="1">
    <source>
        <dbReference type="ARBA" id="ARBA00003408"/>
    </source>
</evidence>
<keyword evidence="6" id="KW-0812">Transmembrane</keyword>
<dbReference type="Pfam" id="PF01554">
    <property type="entry name" value="MatE"/>
    <property type="match status" value="1"/>
</dbReference>
<evidence type="ECO:0000256" key="5">
    <source>
        <dbReference type="ARBA" id="ARBA00031636"/>
    </source>
</evidence>
<evidence type="ECO:0000256" key="2">
    <source>
        <dbReference type="ARBA" id="ARBA00010199"/>
    </source>
</evidence>
<comment type="similarity">
    <text evidence="2">Belongs to the multi antimicrobial extrusion (MATE) (TC 2.A.66.1) family.</text>
</comment>
<dbReference type="InterPro" id="IPR050222">
    <property type="entry name" value="MATE_MdtK"/>
</dbReference>
<feature type="transmembrane region" description="Helical" evidence="6">
    <location>
        <begin position="103"/>
        <end position="123"/>
    </location>
</feature>
<keyword evidence="6" id="KW-0472">Membrane</keyword>
<dbReference type="GO" id="GO:0015297">
    <property type="term" value="F:antiporter activity"/>
    <property type="evidence" value="ECO:0007669"/>
    <property type="project" value="InterPro"/>
</dbReference>
<organism evidence="7 8">
    <name type="scientific">Faecalibacillus intestinalis</name>
    <dbReference type="NCBI Taxonomy" id="1982626"/>
    <lineage>
        <taxon>Bacteria</taxon>
        <taxon>Bacillati</taxon>
        <taxon>Bacillota</taxon>
        <taxon>Erysipelotrichia</taxon>
        <taxon>Erysipelotrichales</taxon>
        <taxon>Coprobacillaceae</taxon>
        <taxon>Faecalibacillus</taxon>
    </lineage>
</organism>
<evidence type="ECO:0000256" key="6">
    <source>
        <dbReference type="SAM" id="Phobius"/>
    </source>
</evidence>
<keyword evidence="6" id="KW-1133">Transmembrane helix</keyword>
<dbReference type="PANTHER" id="PTHR43298:SF2">
    <property type="entry name" value="FMN_FAD EXPORTER YEEO-RELATED"/>
    <property type="match status" value="1"/>
</dbReference>
<dbReference type="InterPro" id="IPR002528">
    <property type="entry name" value="MATE_fam"/>
</dbReference>
<evidence type="ECO:0000313" key="8">
    <source>
        <dbReference type="Proteomes" id="UP001197827"/>
    </source>
</evidence>
<dbReference type="AlphaFoldDB" id="A0AAW4VGF7"/>